<protein>
    <submittedName>
        <fullName evidence="1">Uncharacterized protein</fullName>
    </submittedName>
</protein>
<keyword evidence="2" id="KW-1185">Reference proteome</keyword>
<evidence type="ECO:0000313" key="2">
    <source>
        <dbReference type="Proteomes" id="UP000323000"/>
    </source>
</evidence>
<gene>
    <name evidence="1" type="ORF">EZV62_001848</name>
</gene>
<proteinExistence type="predicted"/>
<sequence>MWMLESKKGLKRVLLTYTLKENFEIRVTRSCMTSYEAGCKDPECKFQICTVKMEGGNYWIVQIFEEDHNCTIDDLHNRYRQASTWFIGEILSLKLAVSGQSLKLKEIMTDMQMEHGLDLLYTKAWRVKELVENNIFGPSDLSYQLLPAYCYQLKDMNLGSVKQNLSTSVLISTEQAPG</sequence>
<dbReference type="PANTHER" id="PTHR31973">
    <property type="entry name" value="POLYPROTEIN, PUTATIVE-RELATED"/>
    <property type="match status" value="1"/>
</dbReference>
<reference evidence="2" key="1">
    <citation type="journal article" date="2019" name="Gigascience">
        <title>De novo genome assembly of the endangered Acer yangbiense, a plant species with extremely small populations endemic to Yunnan Province, China.</title>
        <authorList>
            <person name="Yang J."/>
            <person name="Wariss H.M."/>
            <person name="Tao L."/>
            <person name="Zhang R."/>
            <person name="Yun Q."/>
            <person name="Hollingsworth P."/>
            <person name="Dao Z."/>
            <person name="Luo G."/>
            <person name="Guo H."/>
            <person name="Ma Y."/>
            <person name="Sun W."/>
        </authorList>
    </citation>
    <scope>NUCLEOTIDE SEQUENCE [LARGE SCALE GENOMIC DNA]</scope>
    <source>
        <strain evidence="2">cv. Malutang</strain>
    </source>
</reference>
<organism evidence="1 2">
    <name type="scientific">Acer yangbiense</name>
    <dbReference type="NCBI Taxonomy" id="1000413"/>
    <lineage>
        <taxon>Eukaryota</taxon>
        <taxon>Viridiplantae</taxon>
        <taxon>Streptophyta</taxon>
        <taxon>Embryophyta</taxon>
        <taxon>Tracheophyta</taxon>
        <taxon>Spermatophyta</taxon>
        <taxon>Magnoliopsida</taxon>
        <taxon>eudicotyledons</taxon>
        <taxon>Gunneridae</taxon>
        <taxon>Pentapetalae</taxon>
        <taxon>rosids</taxon>
        <taxon>malvids</taxon>
        <taxon>Sapindales</taxon>
        <taxon>Sapindaceae</taxon>
        <taxon>Hippocastanoideae</taxon>
        <taxon>Acereae</taxon>
        <taxon>Acer</taxon>
    </lineage>
</organism>
<evidence type="ECO:0000313" key="1">
    <source>
        <dbReference type="EMBL" id="TXG73269.1"/>
    </source>
</evidence>
<dbReference type="OrthoDB" id="1300927at2759"/>
<dbReference type="AlphaFoldDB" id="A0A5C7IW16"/>
<dbReference type="EMBL" id="VAHF01000001">
    <property type="protein sequence ID" value="TXG73269.1"/>
    <property type="molecule type" value="Genomic_DNA"/>
</dbReference>
<dbReference type="PANTHER" id="PTHR31973:SF195">
    <property type="entry name" value="MUDR FAMILY TRANSPOSASE"/>
    <property type="match status" value="1"/>
</dbReference>
<accession>A0A5C7IW16</accession>
<dbReference type="Proteomes" id="UP000323000">
    <property type="component" value="Chromosome 1"/>
</dbReference>
<name>A0A5C7IW16_9ROSI</name>
<comment type="caution">
    <text evidence="1">The sequence shown here is derived from an EMBL/GenBank/DDBJ whole genome shotgun (WGS) entry which is preliminary data.</text>
</comment>